<dbReference type="AlphaFoldDB" id="A0A6B3C7D2"/>
<accession>A0A6B3C7D2</accession>
<reference evidence="1" key="1">
    <citation type="submission" date="2020-01" db="EMBL/GenBank/DDBJ databases">
        <title>Insect and environment-associated Actinomycetes.</title>
        <authorList>
            <person name="Currrie C."/>
            <person name="Chevrette M."/>
            <person name="Carlson C."/>
            <person name="Stubbendieck R."/>
            <person name="Wendt-Pienkowski E."/>
        </authorList>
    </citation>
    <scope>NUCLEOTIDE SEQUENCE</scope>
    <source>
        <strain evidence="1">SID12501</strain>
    </source>
</reference>
<comment type="caution">
    <text evidence="1">The sequence shown here is derived from an EMBL/GenBank/DDBJ whole genome shotgun (WGS) entry which is preliminary data.</text>
</comment>
<sequence>MSKLVLGASQADPESFDLPEPALALGLGDAGDEVVADLPQPAALGRFRPEGRATNAGVLMNAGGAVGAGAGADGEFAAFEVAEEVFPFGVGGGAVLLGGAQGRVMKARWASMVSVG</sequence>
<protein>
    <submittedName>
        <fullName evidence="1">Uncharacterized protein</fullName>
    </submittedName>
</protein>
<gene>
    <name evidence="1" type="ORF">G3I71_44235</name>
</gene>
<evidence type="ECO:0000313" key="1">
    <source>
        <dbReference type="EMBL" id="NEC92608.1"/>
    </source>
</evidence>
<dbReference type="EMBL" id="JAAGLU010000083">
    <property type="protein sequence ID" value="NEC92608.1"/>
    <property type="molecule type" value="Genomic_DNA"/>
</dbReference>
<dbReference type="RefSeq" id="WP_164324444.1">
    <property type="nucleotide sequence ID" value="NZ_JAAGLU010000083.1"/>
</dbReference>
<name>A0A6B3C7D2_9ACTN</name>
<organism evidence="1">
    <name type="scientific">Streptomyces sp. SID12501</name>
    <dbReference type="NCBI Taxonomy" id="2706042"/>
    <lineage>
        <taxon>Bacteria</taxon>
        <taxon>Bacillati</taxon>
        <taxon>Actinomycetota</taxon>
        <taxon>Actinomycetes</taxon>
        <taxon>Kitasatosporales</taxon>
        <taxon>Streptomycetaceae</taxon>
        <taxon>Streptomyces</taxon>
    </lineage>
</organism>
<proteinExistence type="predicted"/>